<evidence type="ECO:0000256" key="8">
    <source>
        <dbReference type="SAM" id="MobiDB-lite"/>
    </source>
</evidence>
<dbReference type="SUPFAM" id="SSF109604">
    <property type="entry name" value="HD-domain/PDEase-like"/>
    <property type="match status" value="1"/>
</dbReference>
<comment type="subcellular location">
    <subcellularLocation>
        <location evidence="1">Cell membrane</location>
    </subcellularLocation>
</comment>
<dbReference type="Proteomes" id="UP000607559">
    <property type="component" value="Unassembled WGS sequence"/>
</dbReference>
<keyword evidence="3 9" id="KW-0812">Transmembrane</keyword>
<evidence type="ECO:0000256" key="9">
    <source>
        <dbReference type="SAM" id="Phobius"/>
    </source>
</evidence>
<dbReference type="Pfam" id="PF01966">
    <property type="entry name" value="HD"/>
    <property type="match status" value="1"/>
</dbReference>
<keyword evidence="12" id="KW-1185">Reference proteome</keyword>
<protein>
    <recommendedName>
        <fullName evidence="10">HD/PDEase domain-containing protein</fullName>
    </recommendedName>
</protein>
<dbReference type="RefSeq" id="WP_188935953.1">
    <property type="nucleotide sequence ID" value="NZ_BMJC01000005.1"/>
</dbReference>
<evidence type="ECO:0000313" key="11">
    <source>
        <dbReference type="EMBL" id="GGB15698.1"/>
    </source>
</evidence>
<evidence type="ECO:0000256" key="3">
    <source>
        <dbReference type="ARBA" id="ARBA00022692"/>
    </source>
</evidence>
<dbReference type="CDD" id="cd00077">
    <property type="entry name" value="HDc"/>
    <property type="match status" value="1"/>
</dbReference>
<evidence type="ECO:0000256" key="7">
    <source>
        <dbReference type="ARBA" id="ARBA00023136"/>
    </source>
</evidence>
<dbReference type="Gene3D" id="1.10.3210.10">
    <property type="entry name" value="Hypothetical protein af1432"/>
    <property type="match status" value="1"/>
</dbReference>
<evidence type="ECO:0000256" key="2">
    <source>
        <dbReference type="ARBA" id="ARBA00022475"/>
    </source>
</evidence>
<comment type="caution">
    <text evidence="11">The sequence shown here is derived from an EMBL/GenBank/DDBJ whole genome shotgun (WGS) entry which is preliminary data.</text>
</comment>
<dbReference type="InterPro" id="IPR006674">
    <property type="entry name" value="HD_domain"/>
</dbReference>
<evidence type="ECO:0000256" key="5">
    <source>
        <dbReference type="ARBA" id="ARBA00022989"/>
    </source>
</evidence>
<reference evidence="11" key="1">
    <citation type="journal article" date="2014" name="Int. J. Syst. Evol. Microbiol.">
        <title>Complete genome sequence of Corynebacterium casei LMG S-19264T (=DSM 44701T), isolated from a smear-ripened cheese.</title>
        <authorList>
            <consortium name="US DOE Joint Genome Institute (JGI-PGF)"/>
            <person name="Walter F."/>
            <person name="Albersmeier A."/>
            <person name="Kalinowski J."/>
            <person name="Ruckert C."/>
        </authorList>
    </citation>
    <scope>NUCLEOTIDE SEQUENCE</scope>
    <source>
        <strain evidence="11">CGMCC 1.15448</strain>
    </source>
</reference>
<name>A0A8J2UGT9_9BACT</name>
<keyword evidence="2" id="KW-1003">Cell membrane</keyword>
<dbReference type="EMBL" id="BMJC01000005">
    <property type="protein sequence ID" value="GGB15698.1"/>
    <property type="molecule type" value="Genomic_DNA"/>
</dbReference>
<keyword evidence="5 9" id="KW-1133">Transmembrane helix</keyword>
<sequence length="409" mass="46705">MDYRSTLEQAQHYVRSLFGTHVNEKLHYHNLLHTEKVVGAATQIAQHYQLNDVDFFTVVVAAWFHDIGYLTGEGTGHEERGARMAQSYLEGTGLEHPIIEAVSRCIIATQLPQRAVGLTEQIVCDADLFHLGTDDFSERNKLMRKEAEEISGRKISKDEWRRSTIRFLEAHRYYTDYCRLLLNEKQHENLMKLRAKDPEGPGNSLDTLLHEHGVDDEAEHKPVTKDKKDKKKDPGRGIDTVFRITSNNNQRLSSQADSKAHILIQVNAIIISVVLSVLLRRIEEYTNLTIPAIMLLTVNLVTIIFSILATRPHIPPGTFNQADLDEKKVNLLFFGNYYRMSLEQYASGMLVMMDDSDFLYGSLIRDVYFQGIALGKKYRWLRLSYDVFMWGLIASVVAFLIGALAFPSK</sequence>
<proteinExistence type="predicted"/>
<evidence type="ECO:0000259" key="10">
    <source>
        <dbReference type="SMART" id="SM00471"/>
    </source>
</evidence>
<feature type="transmembrane region" description="Helical" evidence="9">
    <location>
        <begin position="288"/>
        <end position="309"/>
    </location>
</feature>
<dbReference type="InterPro" id="IPR043760">
    <property type="entry name" value="PycTM_dom"/>
</dbReference>
<feature type="compositionally biased region" description="Basic and acidic residues" evidence="8">
    <location>
        <begin position="213"/>
        <end position="236"/>
    </location>
</feature>
<gene>
    <name evidence="11" type="ORF">GCM10011511_44390</name>
</gene>
<dbReference type="GO" id="GO:0000166">
    <property type="term" value="F:nucleotide binding"/>
    <property type="evidence" value="ECO:0007669"/>
    <property type="project" value="UniProtKB-KW"/>
</dbReference>
<dbReference type="GO" id="GO:0051607">
    <property type="term" value="P:defense response to virus"/>
    <property type="evidence" value="ECO:0007669"/>
    <property type="project" value="UniProtKB-KW"/>
</dbReference>
<keyword evidence="4" id="KW-0547">Nucleotide-binding</keyword>
<dbReference type="AlphaFoldDB" id="A0A8J2UGT9"/>
<organism evidence="11 12">
    <name type="scientific">Puia dinghuensis</name>
    <dbReference type="NCBI Taxonomy" id="1792502"/>
    <lineage>
        <taxon>Bacteria</taxon>
        <taxon>Pseudomonadati</taxon>
        <taxon>Bacteroidota</taxon>
        <taxon>Chitinophagia</taxon>
        <taxon>Chitinophagales</taxon>
        <taxon>Chitinophagaceae</taxon>
        <taxon>Puia</taxon>
    </lineage>
</organism>
<evidence type="ECO:0000313" key="12">
    <source>
        <dbReference type="Proteomes" id="UP000607559"/>
    </source>
</evidence>
<feature type="transmembrane region" description="Helical" evidence="9">
    <location>
        <begin position="260"/>
        <end position="279"/>
    </location>
</feature>
<feature type="region of interest" description="Disordered" evidence="8">
    <location>
        <begin position="213"/>
        <end position="239"/>
    </location>
</feature>
<evidence type="ECO:0000256" key="1">
    <source>
        <dbReference type="ARBA" id="ARBA00004236"/>
    </source>
</evidence>
<evidence type="ECO:0000256" key="4">
    <source>
        <dbReference type="ARBA" id="ARBA00022741"/>
    </source>
</evidence>
<dbReference type="Pfam" id="PF18967">
    <property type="entry name" value="PycTM"/>
    <property type="match status" value="1"/>
</dbReference>
<feature type="transmembrane region" description="Helical" evidence="9">
    <location>
        <begin position="387"/>
        <end position="406"/>
    </location>
</feature>
<dbReference type="GO" id="GO:0005886">
    <property type="term" value="C:plasma membrane"/>
    <property type="evidence" value="ECO:0007669"/>
    <property type="project" value="UniProtKB-SubCell"/>
</dbReference>
<dbReference type="InterPro" id="IPR003607">
    <property type="entry name" value="HD/PDEase_dom"/>
</dbReference>
<keyword evidence="7 9" id="KW-0472">Membrane</keyword>
<dbReference type="SMART" id="SM00471">
    <property type="entry name" value="HDc"/>
    <property type="match status" value="1"/>
</dbReference>
<feature type="domain" description="HD/PDEase" evidence="10">
    <location>
        <begin position="26"/>
        <end position="141"/>
    </location>
</feature>
<keyword evidence="6" id="KW-0051">Antiviral defense</keyword>
<accession>A0A8J2UGT9</accession>
<evidence type="ECO:0000256" key="6">
    <source>
        <dbReference type="ARBA" id="ARBA00023118"/>
    </source>
</evidence>
<reference evidence="11" key="2">
    <citation type="submission" date="2020-09" db="EMBL/GenBank/DDBJ databases">
        <authorList>
            <person name="Sun Q."/>
            <person name="Zhou Y."/>
        </authorList>
    </citation>
    <scope>NUCLEOTIDE SEQUENCE</scope>
    <source>
        <strain evidence="11">CGMCC 1.15448</strain>
    </source>
</reference>